<dbReference type="Gene3D" id="3.40.309.10">
    <property type="entry name" value="Aldehyde Dehydrogenase, Chain A, domain 2"/>
    <property type="match status" value="1"/>
</dbReference>
<dbReference type="Proteomes" id="UP000648984">
    <property type="component" value="Unassembled WGS sequence"/>
</dbReference>
<organism evidence="4 5">
    <name type="scientific">Aromatoleum diolicum</name>
    <dbReference type="NCBI Taxonomy" id="75796"/>
    <lineage>
        <taxon>Bacteria</taxon>
        <taxon>Pseudomonadati</taxon>
        <taxon>Pseudomonadota</taxon>
        <taxon>Betaproteobacteria</taxon>
        <taxon>Rhodocyclales</taxon>
        <taxon>Rhodocyclaceae</taxon>
        <taxon>Aromatoleum</taxon>
    </lineage>
</organism>
<keyword evidence="2" id="KW-0520">NAD</keyword>
<dbReference type="EMBL" id="WTVQ01000018">
    <property type="protein sequence ID" value="NMG75508.1"/>
    <property type="molecule type" value="Genomic_DNA"/>
</dbReference>
<dbReference type="InterPro" id="IPR044638">
    <property type="entry name" value="ALDH7A1-like"/>
</dbReference>
<dbReference type="Pfam" id="PF00171">
    <property type="entry name" value="Aldedh"/>
    <property type="match status" value="1"/>
</dbReference>
<feature type="domain" description="Aldehyde dehydrogenase" evidence="3">
    <location>
        <begin position="25"/>
        <end position="482"/>
    </location>
</feature>
<dbReference type="SUPFAM" id="SSF53720">
    <property type="entry name" value="ALDH-like"/>
    <property type="match status" value="1"/>
</dbReference>
<dbReference type="Gene3D" id="3.40.605.10">
    <property type="entry name" value="Aldehyde Dehydrogenase, Chain A, domain 1"/>
    <property type="match status" value="1"/>
</dbReference>
<evidence type="ECO:0000256" key="2">
    <source>
        <dbReference type="ARBA" id="ARBA00023027"/>
    </source>
</evidence>
<accession>A0ABX1QC08</accession>
<evidence type="ECO:0000313" key="5">
    <source>
        <dbReference type="Proteomes" id="UP000648984"/>
    </source>
</evidence>
<dbReference type="PANTHER" id="PTHR43521:SF1">
    <property type="entry name" value="ALPHA-AMINOADIPIC SEMIALDEHYDE DEHYDROGENASE"/>
    <property type="match status" value="1"/>
</dbReference>
<gene>
    <name evidence="4" type="ORF">GPA25_12145</name>
</gene>
<protein>
    <submittedName>
        <fullName evidence="4">Aldehyde dehydrogenase family protein</fullName>
    </submittedName>
</protein>
<keyword evidence="1" id="KW-0560">Oxidoreductase</keyword>
<evidence type="ECO:0000256" key="1">
    <source>
        <dbReference type="ARBA" id="ARBA00023002"/>
    </source>
</evidence>
<name>A0ABX1QC08_9RHOO</name>
<dbReference type="InterPro" id="IPR016163">
    <property type="entry name" value="Ald_DH_C"/>
</dbReference>
<proteinExistence type="predicted"/>
<sequence>MELASLTASLLTHLGVATDQLDRGDLAVRSPIDGGTIARLAATPPADADAALKRAHAAYLAWRKVPPPRRGELVRRYGILLRQHKAELGELVTIETGKIRQEGLGEVQEMIDISDFACGLSRQLHGLTIASERPGHRMMEQWHPAGVVGVVSAFNFPAAVWAWNATLAWVCGDSVVWKPSERTPLTALACAALFNAAARELGEVPKGLLEVLVGGRELGTLLADDPRIAVFSATGSCAMGKALAPRVAARLGRSILELGGNNGAIVCPSADLALTERAILFAAAGTAGQRCTTLRRLIVHESVCDALLERLHSAWRRIPVGNPLDPTPLVGPLIDSAAGTAMDAALAEAREEGGTVRGGEKISVPGCEGGCYRRPALVEIPAQCAVVKRETFAPILYVMRYRDFDDAIALHNDVPQGLASSIFTRDLTEAERFLSTTGSDCGIANVNIGPSGAEIGGAFGGEKDTGGGRESGSDAWKAYMRRATCTINYSGALPLAQGIRFGLDE</sequence>
<dbReference type="InterPro" id="IPR015590">
    <property type="entry name" value="Aldehyde_DH_dom"/>
</dbReference>
<evidence type="ECO:0000259" key="3">
    <source>
        <dbReference type="Pfam" id="PF00171"/>
    </source>
</evidence>
<dbReference type="InterPro" id="IPR016162">
    <property type="entry name" value="Ald_DH_N"/>
</dbReference>
<evidence type="ECO:0000313" key="4">
    <source>
        <dbReference type="EMBL" id="NMG75508.1"/>
    </source>
</evidence>
<dbReference type="PANTHER" id="PTHR43521">
    <property type="entry name" value="ALPHA-AMINOADIPIC SEMIALDEHYDE DEHYDROGENASE"/>
    <property type="match status" value="1"/>
</dbReference>
<dbReference type="InterPro" id="IPR016161">
    <property type="entry name" value="Ald_DH/histidinol_DH"/>
</dbReference>
<keyword evidence="5" id="KW-1185">Reference proteome</keyword>
<reference evidence="4 5" key="1">
    <citation type="submission" date="2019-12" db="EMBL/GenBank/DDBJ databases">
        <title>Comparative genomics gives insights into the taxonomy of the Azoarcus-Aromatoleum group and reveals separate origins of nif in the plant-associated Azoarcus and non-plant-associated Aromatoleum sub-groups.</title>
        <authorList>
            <person name="Lafos M."/>
            <person name="Maluk M."/>
            <person name="Batista M."/>
            <person name="Junghare M."/>
            <person name="Carmona M."/>
            <person name="Faoro H."/>
            <person name="Cruz L.M."/>
            <person name="Battistoni F."/>
            <person name="De Souza E."/>
            <person name="Pedrosa F."/>
            <person name="Chen W.-M."/>
            <person name="Poole P.S."/>
            <person name="Dixon R.A."/>
            <person name="James E.K."/>
        </authorList>
    </citation>
    <scope>NUCLEOTIDE SEQUENCE [LARGE SCALE GENOMIC DNA]</scope>
    <source>
        <strain evidence="4 5">22Lin</strain>
    </source>
</reference>
<comment type="caution">
    <text evidence="4">The sequence shown here is derived from an EMBL/GenBank/DDBJ whole genome shotgun (WGS) entry which is preliminary data.</text>
</comment>
<dbReference type="RefSeq" id="WP_169260659.1">
    <property type="nucleotide sequence ID" value="NZ_WTVQ01000018.1"/>
</dbReference>